<sequence>MNFMNTHSQFNIQRKTIPRPTISRQFTREKSQTNLNPTTPSTKFRITNNIQQINRDKIQKVSGNYFSQNDDTTGSTKMSKGMNQQLLKKHEIEFKQSWFEQEDREEELQFALLYQTLEKIL</sequence>
<reference evidence="1" key="1">
    <citation type="submission" date="2021-01" db="EMBL/GenBank/DDBJ databases">
        <authorList>
            <consortium name="Genoscope - CEA"/>
            <person name="William W."/>
        </authorList>
    </citation>
    <scope>NUCLEOTIDE SEQUENCE</scope>
</reference>
<name>A0A8S1L0K8_9CILI</name>
<evidence type="ECO:0000313" key="1">
    <source>
        <dbReference type="EMBL" id="CAD8056434.1"/>
    </source>
</evidence>
<accession>A0A8S1L0K8</accession>
<organism evidence="1 2">
    <name type="scientific">Paramecium sonneborni</name>
    <dbReference type="NCBI Taxonomy" id="65129"/>
    <lineage>
        <taxon>Eukaryota</taxon>
        <taxon>Sar</taxon>
        <taxon>Alveolata</taxon>
        <taxon>Ciliophora</taxon>
        <taxon>Intramacronucleata</taxon>
        <taxon>Oligohymenophorea</taxon>
        <taxon>Peniculida</taxon>
        <taxon>Parameciidae</taxon>
        <taxon>Paramecium</taxon>
    </lineage>
</organism>
<proteinExistence type="predicted"/>
<keyword evidence="2" id="KW-1185">Reference proteome</keyword>
<gene>
    <name evidence="1" type="ORF">PSON_ATCC_30995.1.T0100236</name>
</gene>
<protein>
    <submittedName>
        <fullName evidence="1">Uncharacterized protein</fullName>
    </submittedName>
</protein>
<dbReference type="AlphaFoldDB" id="A0A8S1L0K8"/>
<dbReference type="OrthoDB" id="286580at2759"/>
<comment type="caution">
    <text evidence="1">The sequence shown here is derived from an EMBL/GenBank/DDBJ whole genome shotgun (WGS) entry which is preliminary data.</text>
</comment>
<dbReference type="EMBL" id="CAJJDN010000010">
    <property type="protein sequence ID" value="CAD8056434.1"/>
    <property type="molecule type" value="Genomic_DNA"/>
</dbReference>
<evidence type="ECO:0000313" key="2">
    <source>
        <dbReference type="Proteomes" id="UP000692954"/>
    </source>
</evidence>
<dbReference type="Proteomes" id="UP000692954">
    <property type="component" value="Unassembled WGS sequence"/>
</dbReference>